<dbReference type="Proteomes" id="UP000198983">
    <property type="component" value="Chromosome I"/>
</dbReference>
<dbReference type="GO" id="GO:0016020">
    <property type="term" value="C:membrane"/>
    <property type="evidence" value="ECO:0007669"/>
    <property type="project" value="InterPro"/>
</dbReference>
<dbReference type="AlphaFoldDB" id="A0A1H1STE7"/>
<name>A0A1H1STE7_9ACTN</name>
<proteinExistence type="predicted"/>
<dbReference type="InterPro" id="IPR043130">
    <property type="entry name" value="CDP-OH_PTrfase_TM_dom"/>
</dbReference>
<gene>
    <name evidence="2" type="ORF">SAMN04489717_2928</name>
</gene>
<dbReference type="RefSeq" id="WP_092654109.1">
    <property type="nucleotide sequence ID" value="NZ_LT629732.1"/>
</dbReference>
<keyword evidence="1" id="KW-0472">Membrane</keyword>
<keyword evidence="3" id="KW-1185">Reference proteome</keyword>
<evidence type="ECO:0000256" key="1">
    <source>
        <dbReference type="SAM" id="Phobius"/>
    </source>
</evidence>
<keyword evidence="1" id="KW-0812">Transmembrane</keyword>
<dbReference type="OrthoDB" id="7857679at2"/>
<dbReference type="GO" id="GO:0016780">
    <property type="term" value="F:phosphotransferase activity, for other substituted phosphate groups"/>
    <property type="evidence" value="ECO:0007669"/>
    <property type="project" value="InterPro"/>
</dbReference>
<evidence type="ECO:0000313" key="3">
    <source>
        <dbReference type="Proteomes" id="UP000198983"/>
    </source>
</evidence>
<dbReference type="InterPro" id="IPR000462">
    <property type="entry name" value="CDP-OH_P_trans"/>
</dbReference>
<accession>A0A1H1STE7</accession>
<evidence type="ECO:0000313" key="2">
    <source>
        <dbReference type="EMBL" id="SDS51252.1"/>
    </source>
</evidence>
<dbReference type="EMBL" id="LT629732">
    <property type="protein sequence ID" value="SDS51252.1"/>
    <property type="molecule type" value="Genomic_DNA"/>
</dbReference>
<keyword evidence="2" id="KW-0808">Transferase</keyword>
<feature type="transmembrane region" description="Helical" evidence="1">
    <location>
        <begin position="228"/>
        <end position="250"/>
    </location>
</feature>
<dbReference type="STRING" id="117157.SAMN04489717_2928"/>
<organism evidence="2 3">
    <name type="scientific">Actinopolymorpha singaporensis</name>
    <dbReference type="NCBI Taxonomy" id="117157"/>
    <lineage>
        <taxon>Bacteria</taxon>
        <taxon>Bacillati</taxon>
        <taxon>Actinomycetota</taxon>
        <taxon>Actinomycetes</taxon>
        <taxon>Propionibacteriales</taxon>
        <taxon>Actinopolymorphaceae</taxon>
        <taxon>Actinopolymorpha</taxon>
    </lineage>
</organism>
<dbReference type="Gene3D" id="1.20.120.1760">
    <property type="match status" value="1"/>
</dbReference>
<feature type="transmembrane region" description="Helical" evidence="1">
    <location>
        <begin position="197"/>
        <end position="216"/>
    </location>
</feature>
<keyword evidence="1" id="KW-1133">Transmembrane helix</keyword>
<sequence>MTDLPTIAELRAKAQPPGLLERRSGEHWAGRLYMRRISLYATRGFLATGLSPNQLTGLMIVAGVAAGFALLIPGLPGAILAALLVQLYLLLDCSDGEVARYTGRTSITGVYLDRVGHYMCEAAVLVGLGFRAAQVHPTGYAVLGLAAALGAVLIKAETDLVDIARARSGKEAVTEDAVEPRGSALAKARRVALVLKFYRLILAIELSLVIVVAAIADALLGNLLATHVLTVAVAVIAGIQVVLHLVSILVSRRLS</sequence>
<dbReference type="Pfam" id="PF01066">
    <property type="entry name" value="CDP-OH_P_transf"/>
    <property type="match status" value="1"/>
</dbReference>
<feature type="transmembrane region" description="Helical" evidence="1">
    <location>
        <begin position="58"/>
        <end position="91"/>
    </location>
</feature>
<protein>
    <submittedName>
        <fullName evidence="2">CDP-alcohol phosphatidyltransferase</fullName>
    </submittedName>
</protein>
<reference evidence="2 3" key="1">
    <citation type="submission" date="2016-10" db="EMBL/GenBank/DDBJ databases">
        <authorList>
            <person name="de Groot N.N."/>
        </authorList>
    </citation>
    <scope>NUCLEOTIDE SEQUENCE [LARGE SCALE GENOMIC DNA]</scope>
    <source>
        <strain evidence="2 3">DSM 22024</strain>
    </source>
</reference>
<dbReference type="GO" id="GO:0008654">
    <property type="term" value="P:phospholipid biosynthetic process"/>
    <property type="evidence" value="ECO:0007669"/>
    <property type="project" value="InterPro"/>
</dbReference>